<dbReference type="SUPFAM" id="SSF56801">
    <property type="entry name" value="Acetyl-CoA synthetase-like"/>
    <property type="match status" value="1"/>
</dbReference>
<dbReference type="InterPro" id="IPR000873">
    <property type="entry name" value="AMP-dep_synth/lig_dom"/>
</dbReference>
<dbReference type="GO" id="GO:0016877">
    <property type="term" value="F:ligase activity, forming carbon-sulfur bonds"/>
    <property type="evidence" value="ECO:0007669"/>
    <property type="project" value="UniProtKB-ARBA"/>
</dbReference>
<dbReference type="EMBL" id="FPJO01000048">
    <property type="protein sequence ID" value="SFY44491.1"/>
    <property type="molecule type" value="Genomic_DNA"/>
</dbReference>
<dbReference type="STRING" id="1893.SAMN02787144_10482"/>
<evidence type="ECO:0000313" key="4">
    <source>
        <dbReference type="Proteomes" id="UP000181909"/>
    </source>
</evidence>
<dbReference type="PANTHER" id="PTHR43767">
    <property type="entry name" value="LONG-CHAIN-FATTY-ACID--COA LIGASE"/>
    <property type="match status" value="1"/>
</dbReference>
<dbReference type="OrthoDB" id="9803968at2"/>
<dbReference type="RefSeq" id="WP_072489522.1">
    <property type="nucleotide sequence ID" value="NZ_CP108276.1"/>
</dbReference>
<proteinExistence type="predicted"/>
<feature type="domain" description="AMP-binding enzyme C-terminal" evidence="2">
    <location>
        <begin position="409"/>
        <end position="484"/>
    </location>
</feature>
<gene>
    <name evidence="3" type="ORF">SAMN02787144_10482</name>
</gene>
<dbReference type="Pfam" id="PF00501">
    <property type="entry name" value="AMP-binding"/>
    <property type="match status" value="1"/>
</dbReference>
<dbReference type="Pfam" id="PF13193">
    <property type="entry name" value="AMP-binding_C"/>
    <property type="match status" value="1"/>
</dbReference>
<reference evidence="3 4" key="1">
    <citation type="submission" date="2016-11" db="EMBL/GenBank/DDBJ databases">
        <authorList>
            <person name="Jaros S."/>
            <person name="Januszkiewicz K."/>
            <person name="Wedrychowicz H."/>
        </authorList>
    </citation>
    <scope>NUCLEOTIDE SEQUENCE [LARGE SCALE GENOMIC DNA]</scope>
    <source>
        <strain evidence="3 4">OK807</strain>
    </source>
</reference>
<evidence type="ECO:0000313" key="3">
    <source>
        <dbReference type="EMBL" id="SFY44491.1"/>
    </source>
</evidence>
<dbReference type="Gene3D" id="3.30.300.30">
    <property type="match status" value="1"/>
</dbReference>
<protein>
    <submittedName>
        <fullName evidence="3">Fatty-acyl-CoA synthase</fullName>
    </submittedName>
</protein>
<dbReference type="PANTHER" id="PTHR43767:SF7">
    <property type="entry name" value="MEDIUM_LONG-CHAIN-FATTY-ACID--COA LIGASE FADD8"/>
    <property type="match status" value="1"/>
</dbReference>
<organism evidence="3 4">
    <name type="scientific">Streptomyces atratus</name>
    <dbReference type="NCBI Taxonomy" id="1893"/>
    <lineage>
        <taxon>Bacteria</taxon>
        <taxon>Bacillati</taxon>
        <taxon>Actinomycetota</taxon>
        <taxon>Actinomycetes</taxon>
        <taxon>Kitasatosporales</taxon>
        <taxon>Streptomycetaceae</taxon>
        <taxon>Streptomyces</taxon>
    </lineage>
</organism>
<sequence>MTPGYADLILSALRRRPERTAFRFTGDDGTKHTWTYGETAERIERTAAAFGRLGLMPGNGLALLCGPNPQAFTVMAAACLAGLRYTALHPLATADTDRTVLRDSVSDCLVVDDTRFAARARPDGTKAISLAELDRLAADTPPGPNDPRGPALYLFYTGGTTGEPKGVMLHDRSLLANAWACSTWAWPPDTHFLITTPMSHAAGLLVAPGLLHGAGFELHPSFDPDHVIDAIERDGVSATFVVPTMLYALLDNPRLLAADMSGLNWVLYGAAPADPARLAQAHRLLGPVLSQHYGQAEAPNALTVLDPAQHRDDPHVLGSCGRPMPGVEIALLDLHGRHVPAGEPGELCVRGPLVMDGYWNKPEQTAIALDGGWLHTGDVARQDDTGLITIIDRIKDTIITGGFNVYPREVEDALATHPAVAASAVYGTPDPHWGEAVTATVVLRPGQQATPADLTDHVRARKGALWAPKMLHLADSLPLTALGKIDKKKLRNQP</sequence>
<dbReference type="InterPro" id="IPR045851">
    <property type="entry name" value="AMP-bd_C_sf"/>
</dbReference>
<dbReference type="InterPro" id="IPR042099">
    <property type="entry name" value="ANL_N_sf"/>
</dbReference>
<dbReference type="AlphaFoldDB" id="A0A1K2F9U0"/>
<dbReference type="Proteomes" id="UP000181909">
    <property type="component" value="Unassembled WGS sequence"/>
</dbReference>
<dbReference type="PROSITE" id="PS00455">
    <property type="entry name" value="AMP_BINDING"/>
    <property type="match status" value="1"/>
</dbReference>
<evidence type="ECO:0000259" key="1">
    <source>
        <dbReference type="Pfam" id="PF00501"/>
    </source>
</evidence>
<feature type="domain" description="AMP-dependent synthetase/ligase" evidence="1">
    <location>
        <begin position="13"/>
        <end position="359"/>
    </location>
</feature>
<evidence type="ECO:0000259" key="2">
    <source>
        <dbReference type="Pfam" id="PF13193"/>
    </source>
</evidence>
<dbReference type="InterPro" id="IPR050237">
    <property type="entry name" value="ATP-dep_AMP-bd_enzyme"/>
</dbReference>
<name>A0A1K2F9U0_STRAR</name>
<accession>A0A1K2F9U0</accession>
<dbReference type="InterPro" id="IPR025110">
    <property type="entry name" value="AMP-bd_C"/>
</dbReference>
<dbReference type="Gene3D" id="3.40.50.12780">
    <property type="entry name" value="N-terminal domain of ligase-like"/>
    <property type="match status" value="1"/>
</dbReference>
<dbReference type="InterPro" id="IPR020845">
    <property type="entry name" value="AMP-binding_CS"/>
</dbReference>